<dbReference type="GO" id="GO:0033962">
    <property type="term" value="P:P-body assembly"/>
    <property type="evidence" value="ECO:0007669"/>
    <property type="project" value="TreeGrafter"/>
</dbReference>
<dbReference type="OrthoDB" id="5824531at2759"/>
<comment type="caution">
    <text evidence="3">The sequence shown here is derived from an EMBL/GenBank/DDBJ whole genome shotgun (WGS) entry which is preliminary data.</text>
</comment>
<sequence>MNPTEYIGALISVDMKNGDVLQGRVADIVLGKAIVLKDPFENGKKSKEPTIEIDSLDIESLKIVENAQQPPKKEKKSKKSKDKSSVAALIQNKPESQKQAKVTILKRGAAKQNDYGLSAEMSASCVVSEVVQAVEPKKGPVIPVEMIPASVLNGKKSNKSVLTKLFLNKNETQTTSDRHFETIMQKVSTSSLESKVTSDANKSSGSENAADQTEAAKNIINQLMIAHAKPSTDKEVFRKFGDFKQFTEKQKPEFSKSASERNNNKKNKGPSGNPARDQENGYKSRGRNRDLADSINLDDLNEDFDFTKNLALFDKDRESKADDYEDPTVERPASRRNYRHDENIIEDPTRCTSWVPKHQKNKPTMVVQPETLPHSIGGKSPFSSRFHPKSTVESENGAVLPVLSREEKRGYLSSAQKLFNDVIYNLTLADRFTEYGMDVMHRFDVNTKKVIVIAGKAADVVMLHRICQHLLNRNMKVVIYQPPDIPGDILSKVTVAHDPLQLPTQAQLVYVLEPRVFHEDREVRRWIMTVGHSEGASRAARIVALDLRIFGLKYMHTMMVGVADESIYQSPNRARHSSNELKLFECCVADLGTPYEWIQDPRIRPQDAFKRVTLLVY</sequence>
<feature type="region of interest" description="Disordered" evidence="1">
    <location>
        <begin position="65"/>
        <end position="94"/>
    </location>
</feature>
<gene>
    <name evidence="3" type="ORF">BOKJ2_LOCUS2111</name>
</gene>
<dbReference type="GO" id="GO:0003729">
    <property type="term" value="F:mRNA binding"/>
    <property type="evidence" value="ECO:0007669"/>
    <property type="project" value="TreeGrafter"/>
</dbReference>
<dbReference type="Gene3D" id="2.30.30.100">
    <property type="match status" value="1"/>
</dbReference>
<dbReference type="PROSITE" id="PS51512">
    <property type="entry name" value="DFDF"/>
    <property type="match status" value="1"/>
</dbReference>
<evidence type="ECO:0000259" key="2">
    <source>
        <dbReference type="PROSITE" id="PS51512"/>
    </source>
</evidence>
<dbReference type="EMBL" id="CAJFDH010000001">
    <property type="protein sequence ID" value="CAD5207427.1"/>
    <property type="molecule type" value="Genomic_DNA"/>
</dbReference>
<keyword evidence="4" id="KW-1185">Reference proteome</keyword>
<dbReference type="GO" id="GO:0031087">
    <property type="term" value="P:deadenylation-independent decapping of nuclear-transcribed mRNA"/>
    <property type="evidence" value="ECO:0007669"/>
    <property type="project" value="TreeGrafter"/>
</dbReference>
<evidence type="ECO:0000313" key="4">
    <source>
        <dbReference type="Proteomes" id="UP000614601"/>
    </source>
</evidence>
<feature type="compositionally biased region" description="Basic and acidic residues" evidence="1">
    <location>
        <begin position="276"/>
        <end position="290"/>
    </location>
</feature>
<feature type="region of interest" description="Disordered" evidence="1">
    <location>
        <begin position="370"/>
        <end position="390"/>
    </location>
</feature>
<dbReference type="GO" id="GO:0000932">
    <property type="term" value="C:P-body"/>
    <property type="evidence" value="ECO:0007669"/>
    <property type="project" value="TreeGrafter"/>
</dbReference>
<feature type="region of interest" description="Disordered" evidence="1">
    <location>
        <begin position="319"/>
        <end position="340"/>
    </location>
</feature>
<dbReference type="InterPro" id="IPR025762">
    <property type="entry name" value="DFDF"/>
</dbReference>
<evidence type="ECO:0000313" key="3">
    <source>
        <dbReference type="EMBL" id="CAD5207427.1"/>
    </source>
</evidence>
<accession>A0A811JVD0</accession>
<dbReference type="PANTHER" id="PTHR13612">
    <property type="entry name" value="ENHANCER OF MRNA-DECAPPING PROTEIN 3"/>
    <property type="match status" value="1"/>
</dbReference>
<dbReference type="Proteomes" id="UP000783686">
    <property type="component" value="Unassembled WGS sequence"/>
</dbReference>
<dbReference type="AlphaFoldDB" id="A0A811JVD0"/>
<feature type="compositionally biased region" description="Basic and acidic residues" evidence="1">
    <location>
        <begin position="248"/>
        <end position="263"/>
    </location>
</feature>
<protein>
    <recommendedName>
        <fullName evidence="2">DFDF domain-containing protein</fullName>
    </recommendedName>
</protein>
<reference evidence="3" key="1">
    <citation type="submission" date="2020-09" db="EMBL/GenBank/DDBJ databases">
        <authorList>
            <person name="Kikuchi T."/>
        </authorList>
    </citation>
    <scope>NUCLEOTIDE SEQUENCE</scope>
    <source>
        <strain evidence="3">SH1</strain>
    </source>
</reference>
<evidence type="ECO:0000256" key="1">
    <source>
        <dbReference type="SAM" id="MobiDB-lite"/>
    </source>
</evidence>
<name>A0A811JVD0_9BILA</name>
<dbReference type="EMBL" id="CAJFCW020000001">
    <property type="protein sequence ID" value="CAG9085594.1"/>
    <property type="molecule type" value="Genomic_DNA"/>
</dbReference>
<dbReference type="Proteomes" id="UP000614601">
    <property type="component" value="Unassembled WGS sequence"/>
</dbReference>
<feature type="region of interest" description="Disordered" evidence="1">
    <location>
        <begin position="248"/>
        <end position="290"/>
    </location>
</feature>
<proteinExistence type="predicted"/>
<organism evidence="3 4">
    <name type="scientific">Bursaphelenchus okinawaensis</name>
    <dbReference type="NCBI Taxonomy" id="465554"/>
    <lineage>
        <taxon>Eukaryota</taxon>
        <taxon>Metazoa</taxon>
        <taxon>Ecdysozoa</taxon>
        <taxon>Nematoda</taxon>
        <taxon>Chromadorea</taxon>
        <taxon>Rhabditida</taxon>
        <taxon>Tylenchina</taxon>
        <taxon>Tylenchomorpha</taxon>
        <taxon>Aphelenchoidea</taxon>
        <taxon>Aphelenchoididae</taxon>
        <taxon>Bursaphelenchus</taxon>
    </lineage>
</organism>
<feature type="domain" description="DFDF" evidence="2">
    <location>
        <begin position="292"/>
        <end position="328"/>
    </location>
</feature>
<dbReference type="PANTHER" id="PTHR13612:SF0">
    <property type="entry name" value="ENHANCER OF MRNA-DECAPPING PROTEIN 3"/>
    <property type="match status" value="1"/>
</dbReference>
<feature type="region of interest" description="Disordered" evidence="1">
    <location>
        <begin position="187"/>
        <end position="211"/>
    </location>
</feature>